<name>A0A1M5DCB6_9ACTN</name>
<sequence>MTGAEQRRAELRADCANCAGLCCVALAFDRPNGFAFDKAPGDPCTHLRDDFRCGIHGELRERGFPGCTVFDCQGAGQKATRVTFAGHDWRTDPDRDFMFATFQVLRPLHELLWYLHDALERDVTGPLHAGLADAYDRVATLTNGSADAVMATDVAAERDRIGDLLARTSELVRADARGGRPPGRIARRARPRADLAGADLAGADLRGANLRGARLLAADLRDADLRGADVIGADLRDADVRGAELSTTLFLTQFQVSATRGDAATAVPGTLSRPAHWAGSA</sequence>
<dbReference type="PANTHER" id="PTHR47485:SF1">
    <property type="entry name" value="THYLAKOID LUMENAL 17.4 KDA PROTEIN, CHLOROPLASTIC"/>
    <property type="match status" value="1"/>
</dbReference>
<keyword evidence="1" id="KW-0677">Repeat</keyword>
<keyword evidence="3" id="KW-1185">Reference proteome</keyword>
<accession>A0A1M5DCB6</accession>
<reference evidence="2 3" key="1">
    <citation type="submission" date="2016-11" db="EMBL/GenBank/DDBJ databases">
        <authorList>
            <person name="Jaros S."/>
            <person name="Januszkiewicz K."/>
            <person name="Wedrychowicz H."/>
        </authorList>
    </citation>
    <scope>NUCLEOTIDE SEQUENCE [LARGE SCALE GENOMIC DNA]</scope>
    <source>
        <strain evidence="2 3">DSM 45627</strain>
    </source>
</reference>
<dbReference type="RefSeq" id="WP_073385541.1">
    <property type="nucleotide sequence ID" value="NZ_FQVU01000001.1"/>
</dbReference>
<proteinExistence type="predicted"/>
<dbReference type="PANTHER" id="PTHR47485">
    <property type="entry name" value="THYLAKOID LUMENAL 17.4 KDA PROTEIN, CHLOROPLASTIC"/>
    <property type="match status" value="1"/>
</dbReference>
<dbReference type="Gene3D" id="2.160.20.80">
    <property type="entry name" value="E3 ubiquitin-protein ligase SopA"/>
    <property type="match status" value="1"/>
</dbReference>
<dbReference type="EMBL" id="FQVU01000001">
    <property type="protein sequence ID" value="SHF64649.1"/>
    <property type="molecule type" value="Genomic_DNA"/>
</dbReference>
<dbReference type="SUPFAM" id="SSF141571">
    <property type="entry name" value="Pentapeptide repeat-like"/>
    <property type="match status" value="1"/>
</dbReference>
<dbReference type="STRING" id="1206085.SAMN05443575_0532"/>
<evidence type="ECO:0000256" key="1">
    <source>
        <dbReference type="ARBA" id="ARBA00022737"/>
    </source>
</evidence>
<evidence type="ECO:0000313" key="3">
    <source>
        <dbReference type="Proteomes" id="UP000186132"/>
    </source>
</evidence>
<dbReference type="Pfam" id="PF00805">
    <property type="entry name" value="Pentapeptide"/>
    <property type="match status" value="1"/>
</dbReference>
<dbReference type="AlphaFoldDB" id="A0A1M5DCB6"/>
<dbReference type="Proteomes" id="UP000186132">
    <property type="component" value="Unassembled WGS sequence"/>
</dbReference>
<dbReference type="OrthoDB" id="154708at2"/>
<dbReference type="InterPro" id="IPR001646">
    <property type="entry name" value="5peptide_repeat"/>
</dbReference>
<gene>
    <name evidence="2" type="ORF">SAMN05443575_0532</name>
</gene>
<evidence type="ECO:0000313" key="2">
    <source>
        <dbReference type="EMBL" id="SHF64649.1"/>
    </source>
</evidence>
<organism evidence="2 3">
    <name type="scientific">Jatrophihabitans endophyticus</name>
    <dbReference type="NCBI Taxonomy" id="1206085"/>
    <lineage>
        <taxon>Bacteria</taxon>
        <taxon>Bacillati</taxon>
        <taxon>Actinomycetota</taxon>
        <taxon>Actinomycetes</taxon>
        <taxon>Jatrophihabitantales</taxon>
        <taxon>Jatrophihabitantaceae</taxon>
        <taxon>Jatrophihabitans</taxon>
    </lineage>
</organism>
<protein>
    <submittedName>
        <fullName evidence="2">Uncharacterized protein YjbI, contains pentapeptide repeats</fullName>
    </submittedName>
</protein>